<organism evidence="2 3">
    <name type="scientific">Perkinsus olseni</name>
    <name type="common">Perkinsus atlanticus</name>
    <dbReference type="NCBI Taxonomy" id="32597"/>
    <lineage>
        <taxon>Eukaryota</taxon>
        <taxon>Sar</taxon>
        <taxon>Alveolata</taxon>
        <taxon>Perkinsozoa</taxon>
        <taxon>Perkinsea</taxon>
        <taxon>Perkinsida</taxon>
        <taxon>Perkinsidae</taxon>
        <taxon>Perkinsus</taxon>
    </lineage>
</organism>
<dbReference type="AlphaFoldDB" id="A0A7J6UFH8"/>
<reference evidence="2 3" key="1">
    <citation type="submission" date="2020-04" db="EMBL/GenBank/DDBJ databases">
        <title>Perkinsus olseni comparative genomics.</title>
        <authorList>
            <person name="Bogema D.R."/>
        </authorList>
    </citation>
    <scope>NUCLEOTIDE SEQUENCE [LARGE SCALE GENOMIC DNA]</scope>
    <source>
        <strain evidence="2 3">ATCC PRA-207</strain>
    </source>
</reference>
<keyword evidence="1" id="KW-0732">Signal</keyword>
<feature type="signal peptide" evidence="1">
    <location>
        <begin position="1"/>
        <end position="18"/>
    </location>
</feature>
<protein>
    <submittedName>
        <fullName evidence="2">Uncharacterized protein</fullName>
    </submittedName>
</protein>
<proteinExistence type="predicted"/>
<evidence type="ECO:0000313" key="3">
    <source>
        <dbReference type="Proteomes" id="UP000553632"/>
    </source>
</evidence>
<accession>A0A7J6UFH8</accession>
<dbReference type="EMBL" id="JABANO010003949">
    <property type="protein sequence ID" value="KAF4755999.1"/>
    <property type="molecule type" value="Genomic_DNA"/>
</dbReference>
<feature type="chain" id="PRO_5029865958" evidence="1">
    <location>
        <begin position="19"/>
        <end position="298"/>
    </location>
</feature>
<evidence type="ECO:0000313" key="2">
    <source>
        <dbReference type="EMBL" id="KAF4755999.1"/>
    </source>
</evidence>
<sequence>MARQIVLLHLVTVSASIASSSYQAAIHPRSASVDVPSRLNMTFYDVKTRSETVIGYLERSGDERLRVIDVAHVEYPVGTNNFVEFVALFDEEALEEFRGFNMERFSKKEQSAERPLSSLKGHLMRSFGSMILKEYGRKSTTDSERYAGGRVLITADNVTINCALYLSRPGVNRAFRLSAVRAELAANDDRHRRLVKPKLQVDRLNELLSNADEVLPRRVYCFRRECRLKTRARQLEAYSNYISPPGGKITPDIWPLTYNSSTQYDMFGLHIINIFHWLTNGTMKYKDRSLEHVSPSLV</sequence>
<comment type="caution">
    <text evidence="2">The sequence shown here is derived from an EMBL/GenBank/DDBJ whole genome shotgun (WGS) entry which is preliminary data.</text>
</comment>
<evidence type="ECO:0000256" key="1">
    <source>
        <dbReference type="SAM" id="SignalP"/>
    </source>
</evidence>
<keyword evidence="3" id="KW-1185">Reference proteome</keyword>
<gene>
    <name evidence="2" type="ORF">FOZ63_026587</name>
</gene>
<dbReference type="Proteomes" id="UP000553632">
    <property type="component" value="Unassembled WGS sequence"/>
</dbReference>
<name>A0A7J6UFH8_PEROL</name>